<dbReference type="PANTHER" id="PTHR43968">
    <property type="match status" value="1"/>
</dbReference>
<organism evidence="3">
    <name type="scientific">Pseudoalteromonas translucida KMM 520</name>
    <dbReference type="NCBI Taxonomy" id="1315283"/>
    <lineage>
        <taxon>Bacteria</taxon>
        <taxon>Pseudomonadati</taxon>
        <taxon>Pseudomonadota</taxon>
        <taxon>Gammaproteobacteria</taxon>
        <taxon>Alteromonadales</taxon>
        <taxon>Pseudoalteromonadaceae</taxon>
        <taxon>Pseudoalteromonas</taxon>
    </lineage>
</organism>
<dbReference type="SUPFAM" id="SSF47616">
    <property type="entry name" value="GST C-terminal domain-like"/>
    <property type="match status" value="1"/>
</dbReference>
<dbReference type="RefSeq" id="WP_058372595.1">
    <property type="nucleotide sequence ID" value="NZ_CP011034.1"/>
</dbReference>
<dbReference type="Gene3D" id="3.40.30.10">
    <property type="entry name" value="Glutaredoxin"/>
    <property type="match status" value="1"/>
</dbReference>
<protein>
    <submittedName>
        <fullName evidence="3">Glutathione S-transferase</fullName>
    </submittedName>
</protein>
<dbReference type="Pfam" id="PF13417">
    <property type="entry name" value="GST_N_3"/>
    <property type="match status" value="1"/>
</dbReference>
<keyword evidence="3" id="KW-0808">Transferase</keyword>
<dbReference type="PROSITE" id="PS50405">
    <property type="entry name" value="GST_CTER"/>
    <property type="match status" value="1"/>
</dbReference>
<dbReference type="PATRIC" id="fig|1315283.4.peg.534"/>
<evidence type="ECO:0000259" key="1">
    <source>
        <dbReference type="PROSITE" id="PS50404"/>
    </source>
</evidence>
<dbReference type="InterPro" id="IPR040079">
    <property type="entry name" value="Glutathione_S-Trfase"/>
</dbReference>
<reference evidence="3 4" key="1">
    <citation type="submission" date="2015-03" db="EMBL/GenBank/DDBJ databases">
        <authorList>
            <person name="Murphy D."/>
        </authorList>
    </citation>
    <scope>NUCLEOTIDE SEQUENCE [LARGE SCALE GENOMIC DNA]</scope>
    <source>
        <strain evidence="3 4">KMM 520</strain>
    </source>
</reference>
<dbReference type="Proteomes" id="UP000065261">
    <property type="component" value="Chromosome I"/>
</dbReference>
<dbReference type="Pfam" id="PF14497">
    <property type="entry name" value="GST_C_3"/>
    <property type="match status" value="1"/>
</dbReference>
<dbReference type="InterPro" id="IPR050983">
    <property type="entry name" value="GST_Omega/HSP26"/>
</dbReference>
<dbReference type="CDD" id="cd00299">
    <property type="entry name" value="GST_C_family"/>
    <property type="match status" value="1"/>
</dbReference>
<name>A0A0U2WWD1_9GAMM</name>
<evidence type="ECO:0000259" key="2">
    <source>
        <dbReference type="PROSITE" id="PS50405"/>
    </source>
</evidence>
<dbReference type="InterPro" id="IPR004045">
    <property type="entry name" value="Glutathione_S-Trfase_N"/>
</dbReference>
<dbReference type="SFLD" id="SFLDG00358">
    <property type="entry name" value="Main_(cytGST)"/>
    <property type="match status" value="1"/>
</dbReference>
<dbReference type="PROSITE" id="PS50404">
    <property type="entry name" value="GST_NTER"/>
    <property type="match status" value="1"/>
</dbReference>
<dbReference type="OrthoDB" id="5242791at2"/>
<dbReference type="AlphaFoldDB" id="A0A0U2WWD1"/>
<dbReference type="InterPro" id="IPR036249">
    <property type="entry name" value="Thioredoxin-like_sf"/>
</dbReference>
<feature type="domain" description="GST C-terminal" evidence="2">
    <location>
        <begin position="84"/>
        <end position="214"/>
    </location>
</feature>
<dbReference type="InterPro" id="IPR036282">
    <property type="entry name" value="Glutathione-S-Trfase_C_sf"/>
</dbReference>
<dbReference type="SFLD" id="SFLDS00019">
    <property type="entry name" value="Glutathione_Transferase_(cytos"/>
    <property type="match status" value="1"/>
</dbReference>
<feature type="domain" description="GST N-terminal" evidence="1">
    <location>
        <begin position="1"/>
        <end position="79"/>
    </location>
</feature>
<gene>
    <name evidence="3" type="primary">gst</name>
    <name evidence="3" type="ORF">PTRA_a0594</name>
</gene>
<dbReference type="Gene3D" id="1.20.1050.10">
    <property type="match status" value="1"/>
</dbReference>
<accession>A0A0U2WWD1</accession>
<evidence type="ECO:0000313" key="3">
    <source>
        <dbReference type="EMBL" id="ALS31937.1"/>
    </source>
</evidence>
<dbReference type="KEGG" id="ptn:PTRA_a0594"/>
<dbReference type="GO" id="GO:0005737">
    <property type="term" value="C:cytoplasm"/>
    <property type="evidence" value="ECO:0007669"/>
    <property type="project" value="TreeGrafter"/>
</dbReference>
<dbReference type="EMBL" id="CP011034">
    <property type="protein sequence ID" value="ALS31937.1"/>
    <property type="molecule type" value="Genomic_DNA"/>
</dbReference>
<dbReference type="InterPro" id="IPR010987">
    <property type="entry name" value="Glutathione-S-Trfase_C-like"/>
</dbReference>
<dbReference type="SUPFAM" id="SSF52833">
    <property type="entry name" value="Thioredoxin-like"/>
    <property type="match status" value="1"/>
</dbReference>
<dbReference type="GO" id="GO:0016740">
    <property type="term" value="F:transferase activity"/>
    <property type="evidence" value="ECO:0007669"/>
    <property type="project" value="UniProtKB-KW"/>
</dbReference>
<sequence length="217" mass="24357">MSLIVYGVPLSPYVRKVCLCLAAKQLDYKLEIVLPFNQPSWFLELNPLGRIPALKDGDLVLADSSVICQYLDDKYTGDTALLGDTAEQAAQVRWLEKYADYELAPLTTFTVFQQRVINLGMQKTCDESLVKLAMNEQLPPHFDYLEGVLAHNNYFVGNALTLADIAFASQMVNMQHAGEQINAQRWPNLAALFERVKALPAMQTLLQNEQVMLASMQ</sequence>
<proteinExistence type="predicted"/>
<dbReference type="PANTHER" id="PTHR43968:SF6">
    <property type="entry name" value="GLUTATHIONE S-TRANSFERASE OMEGA"/>
    <property type="match status" value="1"/>
</dbReference>
<evidence type="ECO:0000313" key="4">
    <source>
        <dbReference type="Proteomes" id="UP000065261"/>
    </source>
</evidence>
<dbReference type="InterPro" id="IPR004046">
    <property type="entry name" value="GST_C"/>
</dbReference>